<gene>
    <name evidence="11" type="ORF">SAMN04487943_10233</name>
</gene>
<evidence type="ECO:0000256" key="5">
    <source>
        <dbReference type="ARBA" id="ARBA00023015"/>
    </source>
</evidence>
<dbReference type="PRINTS" id="PR00032">
    <property type="entry name" value="HTHARAC"/>
</dbReference>
<evidence type="ECO:0000256" key="3">
    <source>
        <dbReference type="ARBA" id="ARBA00022553"/>
    </source>
</evidence>
<dbReference type="STRING" id="334253.SAMN04487943_10233"/>
<dbReference type="Pfam" id="PF12833">
    <property type="entry name" value="HTH_18"/>
    <property type="match status" value="1"/>
</dbReference>
<keyword evidence="12" id="KW-1185">Reference proteome</keyword>
<dbReference type="PANTHER" id="PTHR42713:SF3">
    <property type="entry name" value="TRANSCRIPTIONAL REGULATORY PROTEIN HPTR"/>
    <property type="match status" value="1"/>
</dbReference>
<dbReference type="GO" id="GO:0043565">
    <property type="term" value="F:sequence-specific DNA binding"/>
    <property type="evidence" value="ECO:0007669"/>
    <property type="project" value="InterPro"/>
</dbReference>
<name>A0A1I4IDG4_9BACI</name>
<dbReference type="InterPro" id="IPR020449">
    <property type="entry name" value="Tscrpt_reg_AraC-type_HTH"/>
</dbReference>
<dbReference type="InterPro" id="IPR011006">
    <property type="entry name" value="CheY-like_superfamily"/>
</dbReference>
<keyword evidence="4" id="KW-0902">Two-component regulatory system</keyword>
<keyword evidence="3 8" id="KW-0597">Phosphoprotein</keyword>
<dbReference type="Proteomes" id="UP000198565">
    <property type="component" value="Unassembled WGS sequence"/>
</dbReference>
<dbReference type="Pfam" id="PF00072">
    <property type="entry name" value="Response_reg"/>
    <property type="match status" value="1"/>
</dbReference>
<evidence type="ECO:0000256" key="1">
    <source>
        <dbReference type="ARBA" id="ARBA00004496"/>
    </source>
</evidence>
<dbReference type="SUPFAM" id="SSF52172">
    <property type="entry name" value="CheY-like"/>
    <property type="match status" value="1"/>
</dbReference>
<feature type="domain" description="HTH araC/xylS-type" evidence="9">
    <location>
        <begin position="390"/>
        <end position="488"/>
    </location>
</feature>
<organism evidence="11 12">
    <name type="scientific">Gracilibacillus orientalis</name>
    <dbReference type="NCBI Taxonomy" id="334253"/>
    <lineage>
        <taxon>Bacteria</taxon>
        <taxon>Bacillati</taxon>
        <taxon>Bacillota</taxon>
        <taxon>Bacilli</taxon>
        <taxon>Bacillales</taxon>
        <taxon>Bacillaceae</taxon>
        <taxon>Gracilibacillus</taxon>
    </lineage>
</organism>
<evidence type="ECO:0000256" key="6">
    <source>
        <dbReference type="ARBA" id="ARBA00023125"/>
    </source>
</evidence>
<dbReference type="CDD" id="cd17536">
    <property type="entry name" value="REC_YesN-like"/>
    <property type="match status" value="1"/>
</dbReference>
<dbReference type="AlphaFoldDB" id="A0A1I4IDG4"/>
<dbReference type="GO" id="GO:0000160">
    <property type="term" value="P:phosphorelay signal transduction system"/>
    <property type="evidence" value="ECO:0007669"/>
    <property type="project" value="UniProtKB-KW"/>
</dbReference>
<dbReference type="RefSeq" id="WP_091481353.1">
    <property type="nucleotide sequence ID" value="NZ_FOTR01000002.1"/>
</dbReference>
<dbReference type="OrthoDB" id="342399at2"/>
<dbReference type="PROSITE" id="PS50110">
    <property type="entry name" value="RESPONSE_REGULATORY"/>
    <property type="match status" value="1"/>
</dbReference>
<protein>
    <submittedName>
        <fullName evidence="11">Two-component system, response regulator YesN</fullName>
    </submittedName>
</protein>
<dbReference type="Gene3D" id="3.40.50.2300">
    <property type="match status" value="1"/>
</dbReference>
<evidence type="ECO:0000256" key="2">
    <source>
        <dbReference type="ARBA" id="ARBA00022490"/>
    </source>
</evidence>
<evidence type="ECO:0000256" key="8">
    <source>
        <dbReference type="PROSITE-ProRule" id="PRU00169"/>
    </source>
</evidence>
<accession>A0A1I4IDG4</accession>
<dbReference type="SUPFAM" id="SSF46689">
    <property type="entry name" value="Homeodomain-like"/>
    <property type="match status" value="1"/>
</dbReference>
<dbReference type="InterPro" id="IPR018060">
    <property type="entry name" value="HTH_AraC"/>
</dbReference>
<evidence type="ECO:0000313" key="12">
    <source>
        <dbReference type="Proteomes" id="UP000198565"/>
    </source>
</evidence>
<dbReference type="InterPro" id="IPR001789">
    <property type="entry name" value="Sig_transdc_resp-reg_receiver"/>
</dbReference>
<keyword evidence="2" id="KW-0963">Cytoplasm</keyword>
<dbReference type="PROSITE" id="PS00041">
    <property type="entry name" value="HTH_ARAC_FAMILY_1"/>
    <property type="match status" value="1"/>
</dbReference>
<proteinExistence type="predicted"/>
<evidence type="ECO:0000313" key="11">
    <source>
        <dbReference type="EMBL" id="SFL52087.1"/>
    </source>
</evidence>
<evidence type="ECO:0000256" key="7">
    <source>
        <dbReference type="ARBA" id="ARBA00023163"/>
    </source>
</evidence>
<dbReference type="Gene3D" id="1.10.10.60">
    <property type="entry name" value="Homeodomain-like"/>
    <property type="match status" value="2"/>
</dbReference>
<reference evidence="12" key="1">
    <citation type="submission" date="2016-10" db="EMBL/GenBank/DDBJ databases">
        <authorList>
            <person name="Varghese N."/>
            <person name="Submissions S."/>
        </authorList>
    </citation>
    <scope>NUCLEOTIDE SEQUENCE [LARGE SCALE GENOMIC DNA]</scope>
    <source>
        <strain evidence="12">CGMCC 1.4250</strain>
    </source>
</reference>
<evidence type="ECO:0000259" key="10">
    <source>
        <dbReference type="PROSITE" id="PS50110"/>
    </source>
</evidence>
<dbReference type="PANTHER" id="PTHR42713">
    <property type="entry name" value="HISTIDINE KINASE-RELATED"/>
    <property type="match status" value="1"/>
</dbReference>
<evidence type="ECO:0000259" key="9">
    <source>
        <dbReference type="PROSITE" id="PS01124"/>
    </source>
</evidence>
<keyword evidence="5" id="KW-0805">Transcription regulation</keyword>
<comment type="subcellular location">
    <subcellularLocation>
        <location evidence="1">Cytoplasm</location>
    </subcellularLocation>
</comment>
<dbReference type="PROSITE" id="PS01124">
    <property type="entry name" value="HTH_ARAC_FAMILY_2"/>
    <property type="match status" value="1"/>
</dbReference>
<dbReference type="InterPro" id="IPR051552">
    <property type="entry name" value="HptR"/>
</dbReference>
<dbReference type="EMBL" id="FOTR01000002">
    <property type="protein sequence ID" value="SFL52087.1"/>
    <property type="molecule type" value="Genomic_DNA"/>
</dbReference>
<keyword evidence="6" id="KW-0238">DNA-binding</keyword>
<sequence>MLKVLFIDDEPLIREGLTSIIEWGNYGYQVVGTAKNGKVGLEKIRTLRPDVVFVDIRMPGLSGIDMVKQAKSEGFPCKFVVLSGYSNFSYAQQSIRLGMESYLLKPIDEEELIPLIQQLKEKCISENLLHSQIHEYETMTEYEEWKGFLLGRKKSDSWLKHDQNETFHIASVTFIENPEKSWVEGKLDTDRLYKYFWMDQVMYLLFKNSDIASINRFFQSTSRLMAAKQHQFQLIEEGTTIEKLPEIVNQIKQLQDLHFSYGNTTILSNNKLIAEKSGLAQDWVKEVCRSIEFEDDNKLDSYFEEIERYYQAKQYQSPRITAELIEITKDIYTILSKANTDIHIPSNEEMASIICASQTLQELLSSLKDQLSKTASEINGFACNAENTIEKIIEFVERFYYKDLNLKVIADLFNYNRSYLGKKFKKQTDNYFHHYLDIVRMEKAKYFLVEEDLKVYEVSEKVGYSNNDYFYKKFKKYVGVSPKEFQKKHRKQHA</sequence>
<evidence type="ECO:0000256" key="4">
    <source>
        <dbReference type="ARBA" id="ARBA00023012"/>
    </source>
</evidence>
<dbReference type="SMART" id="SM00342">
    <property type="entry name" value="HTH_ARAC"/>
    <property type="match status" value="1"/>
</dbReference>
<feature type="modified residue" description="4-aspartylphosphate" evidence="8">
    <location>
        <position position="55"/>
    </location>
</feature>
<dbReference type="GO" id="GO:0003700">
    <property type="term" value="F:DNA-binding transcription factor activity"/>
    <property type="evidence" value="ECO:0007669"/>
    <property type="project" value="InterPro"/>
</dbReference>
<feature type="domain" description="Response regulatory" evidence="10">
    <location>
        <begin position="3"/>
        <end position="120"/>
    </location>
</feature>
<dbReference type="GO" id="GO:0005737">
    <property type="term" value="C:cytoplasm"/>
    <property type="evidence" value="ECO:0007669"/>
    <property type="project" value="UniProtKB-SubCell"/>
</dbReference>
<dbReference type="InterPro" id="IPR018062">
    <property type="entry name" value="HTH_AraC-typ_CS"/>
</dbReference>
<dbReference type="SMART" id="SM00448">
    <property type="entry name" value="REC"/>
    <property type="match status" value="1"/>
</dbReference>
<keyword evidence="7" id="KW-0804">Transcription</keyword>
<dbReference type="InterPro" id="IPR009057">
    <property type="entry name" value="Homeodomain-like_sf"/>
</dbReference>